<comment type="caution">
    <text evidence="5">The sequence shown here is derived from an EMBL/GenBank/DDBJ whole genome shotgun (WGS) entry which is preliminary data.</text>
</comment>
<evidence type="ECO:0000313" key="5">
    <source>
        <dbReference type="EMBL" id="MER2492630.1"/>
    </source>
</evidence>
<evidence type="ECO:0000259" key="4">
    <source>
        <dbReference type="Pfam" id="PF01420"/>
    </source>
</evidence>
<dbReference type="EMBL" id="JBELOE010000217">
    <property type="protein sequence ID" value="MER2492630.1"/>
    <property type="molecule type" value="Genomic_DNA"/>
</dbReference>
<name>A0ABV1RID0_9ALTE</name>
<protein>
    <submittedName>
        <fullName evidence="5">Restriction endonuclease subunit S</fullName>
        <ecNumber evidence="5">3.1.21.-</ecNumber>
    </submittedName>
</protein>
<dbReference type="InterPro" id="IPR000055">
    <property type="entry name" value="Restrct_endonuc_typeI_TRD"/>
</dbReference>
<organism evidence="5 6">
    <name type="scientific">Catenovulum sediminis</name>
    <dbReference type="NCBI Taxonomy" id="1740262"/>
    <lineage>
        <taxon>Bacteria</taxon>
        <taxon>Pseudomonadati</taxon>
        <taxon>Pseudomonadota</taxon>
        <taxon>Gammaproteobacteria</taxon>
        <taxon>Alteromonadales</taxon>
        <taxon>Alteromonadaceae</taxon>
        <taxon>Catenovulum</taxon>
    </lineage>
</organism>
<accession>A0ABV1RID0</accession>
<feature type="domain" description="Type I restriction modification DNA specificity" evidence="4">
    <location>
        <begin position="200"/>
        <end position="374"/>
    </location>
</feature>
<keyword evidence="5" id="KW-0540">Nuclease</keyword>
<sequence length="407" mass="45643">MRLVKLKDCCTIKPPKSEARKQLSESDLVSFIPMNNLGINTPFLVLGEDKPLSNVYGSYTYFADNDVLLAKITPCFENGKLGIAKGLTNGIGFGSSEFIVFRAGDGLLPEYLYYFLMRKIFREQGQAVMTGAVGHKRVPKEFIENLEIPLLSKGDQKHVVSLLDQTLSDLKQAFSTVERNLSNTKELFESYANNIFANADEWGREKLGDVCHFVRGPFGGSLKKDIFKSTGFAVYEQQHAINNQFNDIRYYVDEEKFIEMQRFELFTGDLIISCSGTMGKVAIVPEGIEKGIINQALLKLTPSGVLSPKYLKIWLDSRDFQTQIARLSQGAAIKNMASVKILKEISAPIPTLNVQNQIVEDFERLQEKCNKIENIYRTKLECLSNLKESILQKAFSGELKNSKGVAA</sequence>
<keyword evidence="2" id="KW-0680">Restriction system</keyword>
<evidence type="ECO:0000256" key="1">
    <source>
        <dbReference type="ARBA" id="ARBA00010923"/>
    </source>
</evidence>
<dbReference type="Gene3D" id="3.90.220.20">
    <property type="entry name" value="DNA methylase specificity domains"/>
    <property type="match status" value="2"/>
</dbReference>
<dbReference type="Pfam" id="PF01420">
    <property type="entry name" value="Methylase_S"/>
    <property type="match status" value="2"/>
</dbReference>
<dbReference type="InterPro" id="IPR044946">
    <property type="entry name" value="Restrct_endonuc_typeI_TRD_sf"/>
</dbReference>
<gene>
    <name evidence="5" type="ORF">ABS311_12160</name>
</gene>
<dbReference type="InterPro" id="IPR051212">
    <property type="entry name" value="Type-I_RE_S_subunit"/>
</dbReference>
<keyword evidence="5" id="KW-0255">Endonuclease</keyword>
<keyword evidence="6" id="KW-1185">Reference proteome</keyword>
<evidence type="ECO:0000256" key="3">
    <source>
        <dbReference type="ARBA" id="ARBA00023125"/>
    </source>
</evidence>
<evidence type="ECO:0000313" key="6">
    <source>
        <dbReference type="Proteomes" id="UP001467690"/>
    </source>
</evidence>
<dbReference type="SUPFAM" id="SSF116734">
    <property type="entry name" value="DNA methylase specificity domain"/>
    <property type="match status" value="2"/>
</dbReference>
<dbReference type="Proteomes" id="UP001467690">
    <property type="component" value="Unassembled WGS sequence"/>
</dbReference>
<dbReference type="EC" id="3.1.21.-" evidence="5"/>
<dbReference type="PANTHER" id="PTHR43140:SF1">
    <property type="entry name" value="TYPE I RESTRICTION ENZYME ECOKI SPECIFICITY SUBUNIT"/>
    <property type="match status" value="1"/>
</dbReference>
<reference evidence="5 6" key="1">
    <citation type="submission" date="2024-06" db="EMBL/GenBank/DDBJ databases">
        <authorList>
            <person name="Chen R.Y."/>
        </authorList>
    </citation>
    <scope>NUCLEOTIDE SEQUENCE [LARGE SCALE GENOMIC DNA]</scope>
    <source>
        <strain evidence="5 6">D2</strain>
    </source>
</reference>
<comment type="similarity">
    <text evidence="1">Belongs to the type-I restriction system S methylase family.</text>
</comment>
<keyword evidence="3" id="KW-0238">DNA-binding</keyword>
<dbReference type="CDD" id="cd17260">
    <property type="entry name" value="RMtype1_S_EcoEI-TRD1-CR1_like"/>
    <property type="match status" value="1"/>
</dbReference>
<dbReference type="GO" id="GO:0016787">
    <property type="term" value="F:hydrolase activity"/>
    <property type="evidence" value="ECO:0007669"/>
    <property type="project" value="UniProtKB-KW"/>
</dbReference>
<dbReference type="PANTHER" id="PTHR43140">
    <property type="entry name" value="TYPE-1 RESTRICTION ENZYME ECOKI SPECIFICITY PROTEIN"/>
    <property type="match status" value="1"/>
</dbReference>
<dbReference type="RefSeq" id="WP_350402083.1">
    <property type="nucleotide sequence ID" value="NZ_JBELOE010000217.1"/>
</dbReference>
<keyword evidence="5" id="KW-0378">Hydrolase</keyword>
<feature type="domain" description="Type I restriction modification DNA specificity" evidence="4">
    <location>
        <begin position="4"/>
        <end position="171"/>
    </location>
</feature>
<dbReference type="GO" id="GO:0004519">
    <property type="term" value="F:endonuclease activity"/>
    <property type="evidence" value="ECO:0007669"/>
    <property type="project" value="UniProtKB-KW"/>
</dbReference>
<evidence type="ECO:0000256" key="2">
    <source>
        <dbReference type="ARBA" id="ARBA00022747"/>
    </source>
</evidence>
<proteinExistence type="inferred from homology"/>